<evidence type="ECO:0000313" key="4">
    <source>
        <dbReference type="Proteomes" id="UP001457282"/>
    </source>
</evidence>
<keyword evidence="4" id="KW-1185">Reference proteome</keyword>
<keyword evidence="1" id="KW-0812">Transmembrane</keyword>
<organism evidence="3 4">
    <name type="scientific">Rubus argutus</name>
    <name type="common">Southern blackberry</name>
    <dbReference type="NCBI Taxonomy" id="59490"/>
    <lineage>
        <taxon>Eukaryota</taxon>
        <taxon>Viridiplantae</taxon>
        <taxon>Streptophyta</taxon>
        <taxon>Embryophyta</taxon>
        <taxon>Tracheophyta</taxon>
        <taxon>Spermatophyta</taxon>
        <taxon>Magnoliopsida</taxon>
        <taxon>eudicotyledons</taxon>
        <taxon>Gunneridae</taxon>
        <taxon>Pentapetalae</taxon>
        <taxon>rosids</taxon>
        <taxon>fabids</taxon>
        <taxon>Rosales</taxon>
        <taxon>Rosaceae</taxon>
        <taxon>Rosoideae</taxon>
        <taxon>Rosoideae incertae sedis</taxon>
        <taxon>Rubus</taxon>
    </lineage>
</organism>
<evidence type="ECO:0000259" key="2">
    <source>
        <dbReference type="Pfam" id="PF05659"/>
    </source>
</evidence>
<feature type="transmembrane region" description="Helical" evidence="1">
    <location>
        <begin position="21"/>
        <end position="40"/>
    </location>
</feature>
<feature type="domain" description="RPW8" evidence="2">
    <location>
        <begin position="42"/>
        <end position="145"/>
    </location>
</feature>
<proteinExistence type="predicted"/>
<reference evidence="3 4" key="1">
    <citation type="journal article" date="2023" name="G3 (Bethesda)">
        <title>A chromosome-length genome assembly and annotation of blackberry (Rubus argutus, cv. 'Hillquist').</title>
        <authorList>
            <person name="Bruna T."/>
            <person name="Aryal R."/>
            <person name="Dudchenko O."/>
            <person name="Sargent D.J."/>
            <person name="Mead D."/>
            <person name="Buti M."/>
            <person name="Cavallini A."/>
            <person name="Hytonen T."/>
            <person name="Andres J."/>
            <person name="Pham M."/>
            <person name="Weisz D."/>
            <person name="Mascagni F."/>
            <person name="Usai G."/>
            <person name="Natali L."/>
            <person name="Bassil N."/>
            <person name="Fernandez G.E."/>
            <person name="Lomsadze A."/>
            <person name="Armour M."/>
            <person name="Olukolu B."/>
            <person name="Poorten T."/>
            <person name="Britton C."/>
            <person name="Davik J."/>
            <person name="Ashrafi H."/>
            <person name="Aiden E.L."/>
            <person name="Borodovsky M."/>
            <person name="Worthington M."/>
        </authorList>
    </citation>
    <scope>NUCLEOTIDE SEQUENCE [LARGE SCALE GENOMIC DNA]</scope>
    <source>
        <strain evidence="3">PI 553951</strain>
    </source>
</reference>
<evidence type="ECO:0000256" key="1">
    <source>
        <dbReference type="SAM" id="Phobius"/>
    </source>
</evidence>
<sequence length="159" mass="18643">MNVLVQNQSDMQILVKEIHNVLVNYGSWRVMFAVFLVVIFCCKESVVKTSMYKPLLDELNSKIESLKPLIDEIQKKNSMLDRDSRKLHEIQIDMKAGKELIRKCSKVKGGPWNNRKKKKYTYILVELDKSLARQLEILRQQVRDLRIEELIVDFGSTFV</sequence>
<comment type="caution">
    <text evidence="3">The sequence shown here is derived from an EMBL/GenBank/DDBJ whole genome shotgun (WGS) entry which is preliminary data.</text>
</comment>
<dbReference type="EMBL" id="JBEDUW010000001">
    <property type="protein sequence ID" value="KAK9948809.1"/>
    <property type="molecule type" value="Genomic_DNA"/>
</dbReference>
<gene>
    <name evidence="3" type="ORF">M0R45_004371</name>
</gene>
<dbReference type="Proteomes" id="UP001457282">
    <property type="component" value="Unassembled WGS sequence"/>
</dbReference>
<dbReference type="Pfam" id="PF05659">
    <property type="entry name" value="RPW8"/>
    <property type="match status" value="1"/>
</dbReference>
<keyword evidence="1" id="KW-1133">Transmembrane helix</keyword>
<name>A0AAW1YJM2_RUBAR</name>
<dbReference type="InterPro" id="IPR008808">
    <property type="entry name" value="Powdery_mildew-R_dom"/>
</dbReference>
<accession>A0AAW1YJM2</accession>
<evidence type="ECO:0000313" key="3">
    <source>
        <dbReference type="EMBL" id="KAK9948809.1"/>
    </source>
</evidence>
<keyword evidence="1" id="KW-0472">Membrane</keyword>
<protein>
    <recommendedName>
        <fullName evidence="2">RPW8 domain-containing protein</fullName>
    </recommendedName>
</protein>
<dbReference type="AlphaFoldDB" id="A0AAW1YJM2"/>